<protein>
    <submittedName>
        <fullName evidence="1">Uncharacterized protein</fullName>
    </submittedName>
</protein>
<dbReference type="AlphaFoldDB" id="L7C7R6"/>
<dbReference type="EMBL" id="AMWG01000179">
    <property type="protein sequence ID" value="ELP29860.1"/>
    <property type="molecule type" value="Genomic_DNA"/>
</dbReference>
<organism evidence="1 2">
    <name type="scientific">Rhodopirellula baltica SWK14</name>
    <dbReference type="NCBI Taxonomy" id="993516"/>
    <lineage>
        <taxon>Bacteria</taxon>
        <taxon>Pseudomonadati</taxon>
        <taxon>Planctomycetota</taxon>
        <taxon>Planctomycetia</taxon>
        <taxon>Pirellulales</taxon>
        <taxon>Pirellulaceae</taxon>
        <taxon>Rhodopirellula</taxon>
    </lineage>
</organism>
<proteinExistence type="predicted"/>
<name>L7C7R6_RHOBT</name>
<reference evidence="1 2" key="1">
    <citation type="journal article" date="2013" name="Mar. Genomics">
        <title>Expression of sulfatases in Rhodopirellula baltica and the diversity of sulfatases in the genus Rhodopirellula.</title>
        <authorList>
            <person name="Wegner C.E."/>
            <person name="Richter-Heitmann T."/>
            <person name="Klindworth A."/>
            <person name="Klockow C."/>
            <person name="Richter M."/>
            <person name="Achstetter T."/>
            <person name="Glockner F.O."/>
            <person name="Harder J."/>
        </authorList>
    </citation>
    <scope>NUCLEOTIDE SEQUENCE [LARGE SCALE GENOMIC DNA]</scope>
    <source>
        <strain evidence="1 2">SWK14</strain>
    </source>
</reference>
<accession>L7C7R6</accession>
<gene>
    <name evidence="1" type="ORF">RBSWK_06245</name>
</gene>
<evidence type="ECO:0000313" key="2">
    <source>
        <dbReference type="Proteomes" id="UP000010959"/>
    </source>
</evidence>
<comment type="caution">
    <text evidence="1">The sequence shown here is derived from an EMBL/GenBank/DDBJ whole genome shotgun (WGS) entry which is preliminary data.</text>
</comment>
<dbReference type="Proteomes" id="UP000010959">
    <property type="component" value="Unassembled WGS sequence"/>
</dbReference>
<dbReference type="PATRIC" id="fig|993516.3.peg.6693"/>
<sequence>MIEDNRVIGRCNSNLSNGIVASHEPTPAPSGAMFVLAVIVLGAPAPSY</sequence>
<evidence type="ECO:0000313" key="1">
    <source>
        <dbReference type="EMBL" id="ELP29860.1"/>
    </source>
</evidence>